<keyword evidence="2" id="KW-1185">Reference proteome</keyword>
<dbReference type="AlphaFoldDB" id="A0A699Z6W5"/>
<dbReference type="Proteomes" id="UP000485058">
    <property type="component" value="Unassembled WGS sequence"/>
</dbReference>
<comment type="caution">
    <text evidence="1">The sequence shown here is derived from an EMBL/GenBank/DDBJ whole genome shotgun (WGS) entry which is preliminary data.</text>
</comment>
<sequence length="274" mass="29409">MYILCWRLYLACHARNFIRNPTFAKSLNWVLNPLDRARKPWAIRNTGDAVRFENPPQDVTAGDTAAPPCLPPPPQPYPRSHNGLLKHVTRLLAPEMPGCLATSKEWAELVQVVDLAGELCLRGLSAAQAAAVLDSGLPLGLSLQVATHSCHAAHLAVGLMLDAGAPGQPVPSMQAWVEGRQGGHRFYSGRLHLQPTPGWRRFAYLLPACPAGCRRAVVLVRGREAAGVMEGPCGVKLASAQLSLLNTAGVASWGENAASSEWQQRPDGGEADRA</sequence>
<organism evidence="1 2">
    <name type="scientific">Haematococcus lacustris</name>
    <name type="common">Green alga</name>
    <name type="synonym">Haematococcus pluvialis</name>
    <dbReference type="NCBI Taxonomy" id="44745"/>
    <lineage>
        <taxon>Eukaryota</taxon>
        <taxon>Viridiplantae</taxon>
        <taxon>Chlorophyta</taxon>
        <taxon>core chlorophytes</taxon>
        <taxon>Chlorophyceae</taxon>
        <taxon>CS clade</taxon>
        <taxon>Chlamydomonadales</taxon>
        <taxon>Haematococcaceae</taxon>
        <taxon>Haematococcus</taxon>
    </lineage>
</organism>
<evidence type="ECO:0000313" key="2">
    <source>
        <dbReference type="Proteomes" id="UP000485058"/>
    </source>
</evidence>
<evidence type="ECO:0000313" key="1">
    <source>
        <dbReference type="EMBL" id="GFH14978.1"/>
    </source>
</evidence>
<name>A0A699Z6W5_HAELA</name>
<dbReference type="Gene3D" id="2.60.120.260">
    <property type="entry name" value="Galactose-binding domain-like"/>
    <property type="match status" value="1"/>
</dbReference>
<dbReference type="EMBL" id="BLLF01000790">
    <property type="protein sequence ID" value="GFH14978.1"/>
    <property type="molecule type" value="Genomic_DNA"/>
</dbReference>
<protein>
    <submittedName>
        <fullName evidence="1">F-box domain-containing protein</fullName>
    </submittedName>
</protein>
<reference evidence="1 2" key="1">
    <citation type="submission" date="2020-02" db="EMBL/GenBank/DDBJ databases">
        <title>Draft genome sequence of Haematococcus lacustris strain NIES-144.</title>
        <authorList>
            <person name="Morimoto D."/>
            <person name="Nakagawa S."/>
            <person name="Yoshida T."/>
            <person name="Sawayama S."/>
        </authorList>
    </citation>
    <scope>NUCLEOTIDE SEQUENCE [LARGE SCALE GENOMIC DNA]</scope>
    <source>
        <strain evidence="1 2">NIES-144</strain>
    </source>
</reference>
<gene>
    <name evidence="1" type="ORF">HaLaN_11123</name>
</gene>
<proteinExistence type="predicted"/>
<accession>A0A699Z6W5</accession>